<evidence type="ECO:0000256" key="9">
    <source>
        <dbReference type="SAM" id="Phobius"/>
    </source>
</evidence>
<dbReference type="Gene3D" id="3.40.390.10">
    <property type="entry name" value="Collagenase (Catalytic Domain)"/>
    <property type="match status" value="1"/>
</dbReference>
<evidence type="ECO:0000313" key="12">
    <source>
        <dbReference type="EMBL" id="KAI1729039.1"/>
    </source>
</evidence>
<feature type="chain" id="PRO_5042284120" evidence="10">
    <location>
        <begin position="19"/>
        <end position="326"/>
    </location>
</feature>
<dbReference type="EMBL" id="JAKKPZ010000001">
    <property type="protein sequence ID" value="KAI1729039.1"/>
    <property type="molecule type" value="Genomic_DNA"/>
</dbReference>
<feature type="signal peptide" evidence="10">
    <location>
        <begin position="1"/>
        <end position="18"/>
    </location>
</feature>
<dbReference type="Pfam" id="PF01400">
    <property type="entry name" value="Astacin"/>
    <property type="match status" value="1"/>
</dbReference>
<keyword evidence="9" id="KW-0472">Membrane</keyword>
<evidence type="ECO:0000256" key="6">
    <source>
        <dbReference type="ARBA" id="ARBA00023049"/>
    </source>
</evidence>
<dbReference type="SUPFAM" id="SSF49854">
    <property type="entry name" value="Spermadhesin, CUB domain"/>
    <property type="match status" value="1"/>
</dbReference>
<evidence type="ECO:0000313" key="13">
    <source>
        <dbReference type="Proteomes" id="UP001201812"/>
    </source>
</evidence>
<keyword evidence="2" id="KW-0645">Protease</keyword>
<dbReference type="InterPro" id="IPR035914">
    <property type="entry name" value="Sperma_CUB_dom_sf"/>
</dbReference>
<sequence length="326" mass="36624">MIPRYFFLLLLVTFAVHGHVINYNFHENKGPEVNACVEAAISKLMQDTCLTFNRNSNAENSIFFIESGSCGWQSSNLTVHLNSDCIKVENCTQFLHHALSDETHHPSVVNRHINLKYNCTDKCTIFCENGGIVTPQCTCKCGYGFTGNNCEKLKHNGLYTDTSCGVVDIDTGYSQGTVSLRQPAESDTFCQWIIKSTDPWTTFELEFEDLDLDSENLAPGQTCGDQLSVYGLKNFVNPVACDNSKNPLVGESFRSESNIVFIDYRGNRLASETHKGPTIRYKTIRSHPTHGNRPFKPLQFSAAPSAYKCHFMLWPIFGLFLILFVL</sequence>
<dbReference type="InterPro" id="IPR000859">
    <property type="entry name" value="CUB_dom"/>
</dbReference>
<keyword evidence="5" id="KW-0862">Zinc</keyword>
<dbReference type="GO" id="GO:0006508">
    <property type="term" value="P:proteolysis"/>
    <property type="evidence" value="ECO:0007669"/>
    <property type="project" value="UniProtKB-KW"/>
</dbReference>
<evidence type="ECO:0000256" key="3">
    <source>
        <dbReference type="ARBA" id="ARBA00022723"/>
    </source>
</evidence>
<dbReference type="Gene3D" id="2.60.120.290">
    <property type="entry name" value="Spermadhesin, CUB domain"/>
    <property type="match status" value="1"/>
</dbReference>
<comment type="caution">
    <text evidence="12">The sequence shown here is derived from an EMBL/GenBank/DDBJ whole genome shotgun (WGS) entry which is preliminary data.</text>
</comment>
<dbReference type="InterPro" id="IPR024079">
    <property type="entry name" value="MetalloPept_cat_dom_sf"/>
</dbReference>
<dbReference type="InterPro" id="IPR001506">
    <property type="entry name" value="Peptidase_M12A"/>
</dbReference>
<evidence type="ECO:0000256" key="1">
    <source>
        <dbReference type="ARBA" id="ARBA00022536"/>
    </source>
</evidence>
<keyword evidence="3" id="KW-0479">Metal-binding</keyword>
<proteinExistence type="predicted"/>
<dbReference type="GO" id="GO:0004222">
    <property type="term" value="F:metalloendopeptidase activity"/>
    <property type="evidence" value="ECO:0007669"/>
    <property type="project" value="InterPro"/>
</dbReference>
<organism evidence="12 13">
    <name type="scientific">Ditylenchus destructor</name>
    <dbReference type="NCBI Taxonomy" id="166010"/>
    <lineage>
        <taxon>Eukaryota</taxon>
        <taxon>Metazoa</taxon>
        <taxon>Ecdysozoa</taxon>
        <taxon>Nematoda</taxon>
        <taxon>Chromadorea</taxon>
        <taxon>Rhabditida</taxon>
        <taxon>Tylenchina</taxon>
        <taxon>Tylenchomorpha</taxon>
        <taxon>Sphaerularioidea</taxon>
        <taxon>Anguinidae</taxon>
        <taxon>Anguininae</taxon>
        <taxon>Ditylenchus</taxon>
    </lineage>
</organism>
<evidence type="ECO:0000256" key="10">
    <source>
        <dbReference type="SAM" id="SignalP"/>
    </source>
</evidence>
<dbReference type="GO" id="GO:0046872">
    <property type="term" value="F:metal ion binding"/>
    <property type="evidence" value="ECO:0007669"/>
    <property type="project" value="UniProtKB-KW"/>
</dbReference>
<evidence type="ECO:0000256" key="2">
    <source>
        <dbReference type="ARBA" id="ARBA00022670"/>
    </source>
</evidence>
<comment type="caution">
    <text evidence="8">Lacks conserved residue(s) required for the propagation of feature annotation.</text>
</comment>
<accession>A0AAD4NM46</accession>
<dbReference type="PROSITE" id="PS01180">
    <property type="entry name" value="CUB"/>
    <property type="match status" value="1"/>
</dbReference>
<keyword evidence="9" id="KW-1133">Transmembrane helix</keyword>
<evidence type="ECO:0000259" key="11">
    <source>
        <dbReference type="PROSITE" id="PS01180"/>
    </source>
</evidence>
<keyword evidence="4" id="KW-0378">Hydrolase</keyword>
<feature type="transmembrane region" description="Helical" evidence="9">
    <location>
        <begin position="305"/>
        <end position="325"/>
    </location>
</feature>
<keyword evidence="10" id="KW-0732">Signal</keyword>
<gene>
    <name evidence="12" type="ORF">DdX_01256</name>
</gene>
<evidence type="ECO:0000256" key="7">
    <source>
        <dbReference type="ARBA" id="ARBA00023157"/>
    </source>
</evidence>
<protein>
    <submittedName>
        <fullName evidence="12">Protein SpAN-like</fullName>
    </submittedName>
</protein>
<keyword evidence="7" id="KW-1015">Disulfide bond</keyword>
<evidence type="ECO:0000256" key="8">
    <source>
        <dbReference type="PROSITE-ProRule" id="PRU00059"/>
    </source>
</evidence>
<evidence type="ECO:0000256" key="5">
    <source>
        <dbReference type="ARBA" id="ARBA00022833"/>
    </source>
</evidence>
<evidence type="ECO:0000256" key="4">
    <source>
        <dbReference type="ARBA" id="ARBA00022801"/>
    </source>
</evidence>
<name>A0AAD4NM46_9BILA</name>
<dbReference type="Proteomes" id="UP001201812">
    <property type="component" value="Unassembled WGS sequence"/>
</dbReference>
<feature type="domain" description="CUB" evidence="11">
    <location>
        <begin position="164"/>
        <end position="284"/>
    </location>
</feature>
<keyword evidence="13" id="KW-1185">Reference proteome</keyword>
<keyword evidence="1" id="KW-0245">EGF-like domain</keyword>
<reference evidence="12" key="1">
    <citation type="submission" date="2022-01" db="EMBL/GenBank/DDBJ databases">
        <title>Genome Sequence Resource for Two Populations of Ditylenchus destructor, the Migratory Endoparasitic Phytonematode.</title>
        <authorList>
            <person name="Zhang H."/>
            <person name="Lin R."/>
            <person name="Xie B."/>
        </authorList>
    </citation>
    <scope>NUCLEOTIDE SEQUENCE</scope>
    <source>
        <strain evidence="12">BazhouSP</strain>
    </source>
</reference>
<keyword evidence="9" id="KW-0812">Transmembrane</keyword>
<dbReference type="AlphaFoldDB" id="A0AAD4NM46"/>
<keyword evidence="6" id="KW-0482">Metalloprotease</keyword>